<dbReference type="Proteomes" id="UP000032668">
    <property type="component" value="Unassembled WGS sequence"/>
</dbReference>
<dbReference type="EMBL" id="BANC01000007">
    <property type="protein sequence ID" value="GAN78719.1"/>
    <property type="molecule type" value="Genomic_DNA"/>
</dbReference>
<evidence type="ECO:0000313" key="4">
    <source>
        <dbReference type="Proteomes" id="UP000032668"/>
    </source>
</evidence>
<dbReference type="Gene3D" id="3.10.450.160">
    <property type="entry name" value="inner membrane protein cigr"/>
    <property type="match status" value="1"/>
</dbReference>
<keyword evidence="2" id="KW-0732">Signal</keyword>
<feature type="compositionally biased region" description="Low complexity" evidence="1">
    <location>
        <begin position="20"/>
        <end position="33"/>
    </location>
</feature>
<proteinExistence type="predicted"/>
<name>A0A0D6PCY8_9PROT</name>
<comment type="caution">
    <text evidence="3">The sequence shown here is derived from an EMBL/GenBank/DDBJ whole genome shotgun (WGS) entry which is preliminary data.</text>
</comment>
<reference evidence="3 4" key="1">
    <citation type="submission" date="2012-11" db="EMBL/GenBank/DDBJ databases">
        <title>Whole genome sequence of Acidocella aminolytica 101 = DSM 11237.</title>
        <authorList>
            <person name="Azuma Y."/>
            <person name="Higashiura N."/>
            <person name="Hirakawa H."/>
            <person name="Matsushita K."/>
        </authorList>
    </citation>
    <scope>NUCLEOTIDE SEQUENCE [LARGE SCALE GENOMIC DNA]</scope>
    <source>
        <strain evidence="4">101 / DSM 11237</strain>
    </source>
</reference>
<dbReference type="AlphaFoldDB" id="A0A0D6PCY8"/>
<feature type="compositionally biased region" description="Low complexity" evidence="1">
    <location>
        <begin position="54"/>
        <end position="63"/>
    </location>
</feature>
<evidence type="ECO:0000313" key="3">
    <source>
        <dbReference type="EMBL" id="GAN78719.1"/>
    </source>
</evidence>
<protein>
    <recommendedName>
        <fullName evidence="5">Integral membrane protein</fullName>
    </recommendedName>
</protein>
<dbReference type="InterPro" id="IPR024572">
    <property type="entry name" value="RcnB"/>
</dbReference>
<feature type="region of interest" description="Disordered" evidence="1">
    <location>
        <begin position="20"/>
        <end position="95"/>
    </location>
</feature>
<sequence>MRLTKYLLAGVATLTLASSPALAQPGQGPDQHGGQPGGGQTFHDQHGQGGQPSDGGPDSGYHQDGYHQDNYHHDDGHHDEGHHGPSGPHGQWARGDYYNGPRVIVPHGDWDHYHLRPPPPGYEWVNTGDQFVMIAITSGIIAGILAGSVH</sequence>
<gene>
    <name evidence="3" type="ORF">Aam_007_006</name>
</gene>
<dbReference type="OrthoDB" id="9808839at2"/>
<dbReference type="Pfam" id="PF11776">
    <property type="entry name" value="RcnB"/>
    <property type="match status" value="1"/>
</dbReference>
<dbReference type="RefSeq" id="WP_158320057.1">
    <property type="nucleotide sequence ID" value="NZ_BANC01000007.1"/>
</dbReference>
<organism evidence="3 4">
    <name type="scientific">Acidocella aminolytica 101 = DSM 11237</name>
    <dbReference type="NCBI Taxonomy" id="1120923"/>
    <lineage>
        <taxon>Bacteria</taxon>
        <taxon>Pseudomonadati</taxon>
        <taxon>Pseudomonadota</taxon>
        <taxon>Alphaproteobacteria</taxon>
        <taxon>Acetobacterales</taxon>
        <taxon>Acidocellaceae</taxon>
        <taxon>Acidocella</taxon>
    </lineage>
</organism>
<evidence type="ECO:0000256" key="1">
    <source>
        <dbReference type="SAM" id="MobiDB-lite"/>
    </source>
</evidence>
<feature type="chain" id="PRO_5010241387" description="Integral membrane protein" evidence="2">
    <location>
        <begin position="24"/>
        <end position="150"/>
    </location>
</feature>
<feature type="signal peptide" evidence="2">
    <location>
        <begin position="1"/>
        <end position="23"/>
    </location>
</feature>
<evidence type="ECO:0000256" key="2">
    <source>
        <dbReference type="SAM" id="SignalP"/>
    </source>
</evidence>
<keyword evidence="4" id="KW-1185">Reference proteome</keyword>
<accession>A0A0D6PCY8</accession>
<feature type="compositionally biased region" description="Basic and acidic residues" evidence="1">
    <location>
        <begin position="64"/>
        <end position="83"/>
    </location>
</feature>
<evidence type="ECO:0008006" key="5">
    <source>
        <dbReference type="Google" id="ProtNLM"/>
    </source>
</evidence>
<dbReference type="STRING" id="1120923.SAMN02746095_01180"/>